<evidence type="ECO:0000313" key="1">
    <source>
        <dbReference type="EMBL" id="KAF3688029.1"/>
    </source>
</evidence>
<evidence type="ECO:0000313" key="2">
    <source>
        <dbReference type="Proteomes" id="UP000503349"/>
    </source>
</evidence>
<proteinExistence type="predicted"/>
<dbReference type="Proteomes" id="UP000503349">
    <property type="component" value="Chromosome 3"/>
</dbReference>
<name>A0A6G1PCU1_CHAAH</name>
<protein>
    <submittedName>
        <fullName evidence="1">Uncharacterized protein</fullName>
    </submittedName>
</protein>
<gene>
    <name evidence="1" type="ORF">EXN66_Car003701</name>
</gene>
<organism evidence="1 2">
    <name type="scientific">Channa argus</name>
    <name type="common">Northern snakehead</name>
    <name type="synonym">Ophicephalus argus</name>
    <dbReference type="NCBI Taxonomy" id="215402"/>
    <lineage>
        <taxon>Eukaryota</taxon>
        <taxon>Metazoa</taxon>
        <taxon>Chordata</taxon>
        <taxon>Craniata</taxon>
        <taxon>Vertebrata</taxon>
        <taxon>Euteleostomi</taxon>
        <taxon>Actinopterygii</taxon>
        <taxon>Neopterygii</taxon>
        <taxon>Teleostei</taxon>
        <taxon>Neoteleostei</taxon>
        <taxon>Acanthomorphata</taxon>
        <taxon>Anabantaria</taxon>
        <taxon>Anabantiformes</taxon>
        <taxon>Channoidei</taxon>
        <taxon>Channidae</taxon>
        <taxon>Channa</taxon>
    </lineage>
</organism>
<reference evidence="1 2" key="1">
    <citation type="submission" date="2019-02" db="EMBL/GenBank/DDBJ databases">
        <title>Opniocepnalus argus genome.</title>
        <authorList>
            <person name="Zhou C."/>
            <person name="Xiao S."/>
        </authorList>
    </citation>
    <scope>NUCLEOTIDE SEQUENCE [LARGE SCALE GENOMIC DNA]</scope>
    <source>
        <strain evidence="1">OARG1902GOOAL</strain>
        <tissue evidence="1">Muscle</tissue>
    </source>
</reference>
<sequence>MKKEKHLQVLSVIQGQNGWKVTYTAPHICAIQGSTVDINCTYKDPSRKNE</sequence>
<accession>A0A6G1PCU1</accession>
<keyword evidence="2" id="KW-1185">Reference proteome</keyword>
<dbReference type="InterPro" id="IPR013783">
    <property type="entry name" value="Ig-like_fold"/>
</dbReference>
<dbReference type="AlphaFoldDB" id="A0A6G1PCU1"/>
<dbReference type="Gene3D" id="2.60.40.10">
    <property type="entry name" value="Immunoglobulins"/>
    <property type="match status" value="1"/>
</dbReference>
<reference evidence="2" key="2">
    <citation type="submission" date="2019-02" db="EMBL/GenBank/DDBJ databases">
        <title>Opniocepnalus argus Var Kimnra genome.</title>
        <authorList>
            <person name="Zhou C."/>
            <person name="Xiao S."/>
        </authorList>
    </citation>
    <scope>NUCLEOTIDE SEQUENCE [LARGE SCALE GENOMIC DNA]</scope>
</reference>
<dbReference type="EMBL" id="CM015714">
    <property type="protein sequence ID" value="KAF3688029.1"/>
    <property type="molecule type" value="Genomic_DNA"/>
</dbReference>